<dbReference type="SUPFAM" id="SSF53335">
    <property type="entry name" value="S-adenosyl-L-methionine-dependent methyltransferases"/>
    <property type="match status" value="1"/>
</dbReference>
<dbReference type="Proteomes" id="UP000469452">
    <property type="component" value="Unassembled WGS sequence"/>
</dbReference>
<comment type="catalytic activity">
    <reaction evidence="7">
        <text>4-demethylwyosine(37) in tRNA(Phe) + S-adenosyl-L-methionine = 4-demethyl-7-[(3S)-3-amino-3-carboxypropyl]wyosine(37) in tRNA(Phe) + S-methyl-5'-thioadenosine + H(+)</text>
        <dbReference type="Rhea" id="RHEA:36355"/>
        <dbReference type="Rhea" id="RHEA-COMP:10164"/>
        <dbReference type="Rhea" id="RHEA-COMP:10378"/>
        <dbReference type="ChEBI" id="CHEBI:15378"/>
        <dbReference type="ChEBI" id="CHEBI:17509"/>
        <dbReference type="ChEBI" id="CHEBI:59789"/>
        <dbReference type="ChEBI" id="CHEBI:64315"/>
        <dbReference type="ChEBI" id="CHEBI:73550"/>
        <dbReference type="EC" id="2.5.1.114"/>
    </reaction>
</comment>
<reference evidence="9 10" key="1">
    <citation type="submission" date="2019-06" db="EMBL/GenBank/DDBJ databases">
        <title>Genomics analysis of Aphanomyces spp. identifies a new class of oomycete effector associated with host adaptation.</title>
        <authorList>
            <person name="Gaulin E."/>
        </authorList>
    </citation>
    <scope>NUCLEOTIDE SEQUENCE [LARGE SCALE GENOMIC DNA]</scope>
    <source>
        <strain evidence="9 10">E</strain>
    </source>
</reference>
<dbReference type="PANTHER" id="PTHR23245">
    <property type="entry name" value="TRNA METHYLTRANSFERASE"/>
    <property type="match status" value="1"/>
</dbReference>
<dbReference type="EC" id="2.5.1.114" evidence="2"/>
<comment type="pathway">
    <text evidence="1">tRNA modification; wybutosine-tRNA(Phe) biosynthesis.</text>
</comment>
<dbReference type="GO" id="GO:0030488">
    <property type="term" value="P:tRNA methylation"/>
    <property type="evidence" value="ECO:0007669"/>
    <property type="project" value="TreeGrafter"/>
</dbReference>
<evidence type="ECO:0000256" key="6">
    <source>
        <dbReference type="ARBA" id="ARBA00022694"/>
    </source>
</evidence>
<evidence type="ECO:0000313" key="10">
    <source>
        <dbReference type="Proteomes" id="UP000469452"/>
    </source>
</evidence>
<keyword evidence="3" id="KW-0489">Methyltransferase</keyword>
<evidence type="ECO:0000313" key="9">
    <source>
        <dbReference type="EMBL" id="KAF0708775.1"/>
    </source>
</evidence>
<dbReference type="FunFam" id="3.40.50.150:FF:000131">
    <property type="entry name" value="tRNA wybutosine-synthesizing protein 2/3/4"/>
    <property type="match status" value="1"/>
</dbReference>
<evidence type="ECO:0000256" key="4">
    <source>
        <dbReference type="ARBA" id="ARBA00022679"/>
    </source>
</evidence>
<dbReference type="VEuPathDB" id="FungiDB:H257_08618"/>
<evidence type="ECO:0000256" key="5">
    <source>
        <dbReference type="ARBA" id="ARBA00022691"/>
    </source>
</evidence>
<name>A0A6A4ZC06_APHAT</name>
<evidence type="ECO:0000256" key="7">
    <source>
        <dbReference type="ARBA" id="ARBA00049400"/>
    </source>
</evidence>
<feature type="domain" description="SAM-dependent methyltransferase TRM5/TYW2-type" evidence="8">
    <location>
        <begin position="1"/>
        <end position="155"/>
    </location>
</feature>
<dbReference type="InterPro" id="IPR056743">
    <property type="entry name" value="TRM5-TYW2-like_MTfase"/>
</dbReference>
<organism evidence="9 10">
    <name type="scientific">Aphanomyces astaci</name>
    <name type="common">Crayfish plague agent</name>
    <dbReference type="NCBI Taxonomy" id="112090"/>
    <lineage>
        <taxon>Eukaryota</taxon>
        <taxon>Sar</taxon>
        <taxon>Stramenopiles</taxon>
        <taxon>Oomycota</taxon>
        <taxon>Saprolegniomycetes</taxon>
        <taxon>Saprolegniales</taxon>
        <taxon>Verrucalvaceae</taxon>
        <taxon>Aphanomyces</taxon>
    </lineage>
</organism>
<dbReference type="GO" id="GO:0031591">
    <property type="term" value="P:wybutosine biosynthetic process"/>
    <property type="evidence" value="ECO:0007669"/>
    <property type="project" value="TreeGrafter"/>
</dbReference>
<dbReference type="GO" id="GO:0102522">
    <property type="term" value="F:tRNA 4-demethylwyosine alpha-amino-alpha-carboxypropyltransferase activity"/>
    <property type="evidence" value="ECO:0007669"/>
    <property type="project" value="UniProtKB-EC"/>
</dbReference>
<comment type="caution">
    <text evidence="9">The sequence shown here is derived from an EMBL/GenBank/DDBJ whole genome shotgun (WGS) entry which is preliminary data.</text>
</comment>
<gene>
    <name evidence="9" type="ORF">AaE_013095</name>
</gene>
<dbReference type="GO" id="GO:0005737">
    <property type="term" value="C:cytoplasm"/>
    <property type="evidence" value="ECO:0007669"/>
    <property type="project" value="TreeGrafter"/>
</dbReference>
<dbReference type="InterPro" id="IPR030382">
    <property type="entry name" value="MeTrfase_TRM5/TYW2"/>
</dbReference>
<accession>A0A6A4ZC06</accession>
<dbReference type="PROSITE" id="PS51684">
    <property type="entry name" value="SAM_MT_TRM5_TYW2"/>
    <property type="match status" value="1"/>
</dbReference>
<keyword evidence="4" id="KW-0808">Transferase</keyword>
<dbReference type="Pfam" id="PF02475">
    <property type="entry name" value="TRM5-TYW2_MTfase"/>
    <property type="match status" value="1"/>
</dbReference>
<dbReference type="InterPro" id="IPR029063">
    <property type="entry name" value="SAM-dependent_MTases_sf"/>
</dbReference>
<keyword evidence="5" id="KW-0949">S-adenosyl-L-methionine</keyword>
<dbReference type="GO" id="GO:0008175">
    <property type="term" value="F:tRNA methyltransferase activity"/>
    <property type="evidence" value="ECO:0007669"/>
    <property type="project" value="TreeGrafter"/>
</dbReference>
<proteinExistence type="predicted"/>
<dbReference type="Gene3D" id="3.40.50.150">
    <property type="entry name" value="Vaccinia Virus protein VP39"/>
    <property type="match status" value="1"/>
</dbReference>
<evidence type="ECO:0000256" key="1">
    <source>
        <dbReference type="ARBA" id="ARBA00004797"/>
    </source>
</evidence>
<keyword evidence="6" id="KW-0819">tRNA processing</keyword>
<sequence length="157" mass="17426">MYAGIGYYVVPFLVHGHASYVHALEWNPDSVAALRFNLETNHVAHKCTVHPGDNRITGPSLGAIADRVNLGLLPKSEHGWPVAVQVLKPTGGWLHVHENVAIDDLTTWREHVIQSIRNLGLAIGKAWHVECPHVERVKSYAPKVLHVVADIHCRPLE</sequence>
<evidence type="ECO:0000256" key="2">
    <source>
        <dbReference type="ARBA" id="ARBA00012265"/>
    </source>
</evidence>
<evidence type="ECO:0000259" key="8">
    <source>
        <dbReference type="PROSITE" id="PS51684"/>
    </source>
</evidence>
<protein>
    <recommendedName>
        <fullName evidence="2">tRNA(Phe) (4-demethylwyosine(37)-C(7)) aminocarboxypropyltransferase</fullName>
        <ecNumber evidence="2">2.5.1.114</ecNumber>
    </recommendedName>
</protein>
<dbReference type="PANTHER" id="PTHR23245:SF25">
    <property type="entry name" value="TRNA WYBUTOSINE-SYNTHESIZING PROTEIN 2 HOMOLOG"/>
    <property type="match status" value="1"/>
</dbReference>
<evidence type="ECO:0000256" key="3">
    <source>
        <dbReference type="ARBA" id="ARBA00022603"/>
    </source>
</evidence>
<dbReference type="AlphaFoldDB" id="A0A6A4ZC06"/>
<dbReference type="EMBL" id="VJMI01018957">
    <property type="protein sequence ID" value="KAF0708775.1"/>
    <property type="molecule type" value="Genomic_DNA"/>
</dbReference>